<reference evidence="9 10" key="1">
    <citation type="submission" date="2020-03" db="EMBL/GenBank/DDBJ databases">
        <title>Whole genome shotgun sequence of Phytohabitans suffuscus NBRC 105367.</title>
        <authorList>
            <person name="Komaki H."/>
            <person name="Tamura T."/>
        </authorList>
    </citation>
    <scope>NUCLEOTIDE SEQUENCE [LARGE SCALE GENOMIC DNA]</scope>
    <source>
        <strain evidence="9 10">NBRC 105367</strain>
    </source>
</reference>
<dbReference type="Proteomes" id="UP000503011">
    <property type="component" value="Chromosome"/>
</dbReference>
<evidence type="ECO:0000256" key="1">
    <source>
        <dbReference type="ARBA" id="ARBA00004651"/>
    </source>
</evidence>
<feature type="transmembrane region" description="Helical" evidence="7">
    <location>
        <begin position="187"/>
        <end position="209"/>
    </location>
</feature>
<dbReference type="Pfam" id="PF00528">
    <property type="entry name" value="BPD_transp_1"/>
    <property type="match status" value="1"/>
</dbReference>
<keyword evidence="2 7" id="KW-0813">Transport</keyword>
<evidence type="ECO:0000256" key="4">
    <source>
        <dbReference type="ARBA" id="ARBA00022692"/>
    </source>
</evidence>
<organism evidence="9 10">
    <name type="scientific">Phytohabitans suffuscus</name>
    <dbReference type="NCBI Taxonomy" id="624315"/>
    <lineage>
        <taxon>Bacteria</taxon>
        <taxon>Bacillati</taxon>
        <taxon>Actinomycetota</taxon>
        <taxon>Actinomycetes</taxon>
        <taxon>Micromonosporales</taxon>
        <taxon>Micromonosporaceae</taxon>
    </lineage>
</organism>
<name>A0A6F8YFD8_9ACTN</name>
<comment type="subcellular location">
    <subcellularLocation>
        <location evidence="1 7">Cell membrane</location>
        <topology evidence="1 7">Multi-pass membrane protein</topology>
    </subcellularLocation>
</comment>
<dbReference type="CDD" id="cd06261">
    <property type="entry name" value="TM_PBP2"/>
    <property type="match status" value="1"/>
</dbReference>
<dbReference type="SUPFAM" id="SSF161098">
    <property type="entry name" value="MetI-like"/>
    <property type="match status" value="1"/>
</dbReference>
<dbReference type="GO" id="GO:0055085">
    <property type="term" value="P:transmembrane transport"/>
    <property type="evidence" value="ECO:0007669"/>
    <property type="project" value="InterPro"/>
</dbReference>
<dbReference type="PANTHER" id="PTHR30151:SF0">
    <property type="entry name" value="ABC TRANSPORTER PERMEASE PROTEIN MJ0413-RELATED"/>
    <property type="match status" value="1"/>
</dbReference>
<evidence type="ECO:0000256" key="7">
    <source>
        <dbReference type="RuleBase" id="RU363032"/>
    </source>
</evidence>
<dbReference type="PROSITE" id="PS50928">
    <property type="entry name" value="ABC_TM1"/>
    <property type="match status" value="1"/>
</dbReference>
<feature type="transmembrane region" description="Helical" evidence="7">
    <location>
        <begin position="33"/>
        <end position="54"/>
    </location>
</feature>
<dbReference type="InterPro" id="IPR000515">
    <property type="entry name" value="MetI-like"/>
</dbReference>
<evidence type="ECO:0000259" key="8">
    <source>
        <dbReference type="PROSITE" id="PS50928"/>
    </source>
</evidence>
<dbReference type="PANTHER" id="PTHR30151">
    <property type="entry name" value="ALKANE SULFONATE ABC TRANSPORTER-RELATED, MEMBRANE SUBUNIT"/>
    <property type="match status" value="1"/>
</dbReference>
<feature type="transmembrane region" description="Helical" evidence="7">
    <location>
        <begin position="136"/>
        <end position="167"/>
    </location>
</feature>
<dbReference type="EMBL" id="AP022871">
    <property type="protein sequence ID" value="BCB84835.1"/>
    <property type="molecule type" value="Genomic_DNA"/>
</dbReference>
<evidence type="ECO:0000313" key="9">
    <source>
        <dbReference type="EMBL" id="BCB84835.1"/>
    </source>
</evidence>
<sequence>MLTSRPSEILAAGRDYFTTGTGRRDLLVSGTEFLAGFGLALAVGLGFGLAIGWWRWLDQLTEPLVSFAYASPRIALVPMLVVWFGIGLGSKVAVVFISAVFPIILSTRTGVRTADPALLTLARAFDANRRQIFRTVILPGAVPSIVTGVRLAIGVGLVGMVVGELIASSEGLGYTILYAGNTFQTPLMFVALFVVSGAGVLMTAALRAAERRLERWRPESHA</sequence>
<feature type="transmembrane region" description="Helical" evidence="7">
    <location>
        <begin position="74"/>
        <end position="105"/>
    </location>
</feature>
<dbReference type="GO" id="GO:0005886">
    <property type="term" value="C:plasma membrane"/>
    <property type="evidence" value="ECO:0007669"/>
    <property type="project" value="UniProtKB-SubCell"/>
</dbReference>
<proteinExistence type="inferred from homology"/>
<dbReference type="AlphaFoldDB" id="A0A6F8YFD8"/>
<keyword evidence="10" id="KW-1185">Reference proteome</keyword>
<keyword evidence="3" id="KW-1003">Cell membrane</keyword>
<feature type="domain" description="ABC transmembrane type-1" evidence="8">
    <location>
        <begin position="28"/>
        <end position="206"/>
    </location>
</feature>
<evidence type="ECO:0000256" key="6">
    <source>
        <dbReference type="ARBA" id="ARBA00023136"/>
    </source>
</evidence>
<reference evidence="9 10" key="2">
    <citation type="submission" date="2020-03" db="EMBL/GenBank/DDBJ databases">
        <authorList>
            <person name="Ichikawa N."/>
            <person name="Kimura A."/>
            <person name="Kitahashi Y."/>
            <person name="Uohara A."/>
        </authorList>
    </citation>
    <scope>NUCLEOTIDE SEQUENCE [LARGE SCALE GENOMIC DNA]</scope>
    <source>
        <strain evidence="9 10">NBRC 105367</strain>
    </source>
</reference>
<evidence type="ECO:0000256" key="5">
    <source>
        <dbReference type="ARBA" id="ARBA00022989"/>
    </source>
</evidence>
<keyword evidence="5 7" id="KW-1133">Transmembrane helix</keyword>
<dbReference type="RefSeq" id="WP_232075822.1">
    <property type="nucleotide sequence ID" value="NZ_AP022871.1"/>
</dbReference>
<dbReference type="Gene3D" id="1.10.3720.10">
    <property type="entry name" value="MetI-like"/>
    <property type="match status" value="1"/>
</dbReference>
<evidence type="ECO:0000313" key="10">
    <source>
        <dbReference type="Proteomes" id="UP000503011"/>
    </source>
</evidence>
<evidence type="ECO:0000256" key="2">
    <source>
        <dbReference type="ARBA" id="ARBA00022448"/>
    </source>
</evidence>
<comment type="similarity">
    <text evidence="7">Belongs to the binding-protein-dependent transport system permease family.</text>
</comment>
<keyword evidence="4 7" id="KW-0812">Transmembrane</keyword>
<keyword evidence="6 7" id="KW-0472">Membrane</keyword>
<dbReference type="InterPro" id="IPR035906">
    <property type="entry name" value="MetI-like_sf"/>
</dbReference>
<accession>A0A6F8YFD8</accession>
<dbReference type="KEGG" id="psuu:Psuf_021480"/>
<evidence type="ECO:0000256" key="3">
    <source>
        <dbReference type="ARBA" id="ARBA00022475"/>
    </source>
</evidence>
<gene>
    <name evidence="9" type="ORF">Psuf_021480</name>
</gene>
<protein>
    <recommendedName>
        <fullName evidence="8">ABC transmembrane type-1 domain-containing protein</fullName>
    </recommendedName>
</protein>